<comment type="caution">
    <text evidence="1">The sequence shown here is derived from an EMBL/GenBank/DDBJ whole genome shotgun (WGS) entry which is preliminary data.</text>
</comment>
<dbReference type="Gene3D" id="1.10.620.20">
    <property type="entry name" value="Ribonucleotide Reductase, subunit A"/>
    <property type="match status" value="1"/>
</dbReference>
<dbReference type="Proteomes" id="UP000673821">
    <property type="component" value="Unassembled WGS sequence"/>
</dbReference>
<dbReference type="InterPro" id="IPR012348">
    <property type="entry name" value="RNR-like"/>
</dbReference>
<evidence type="ECO:0000313" key="1">
    <source>
        <dbReference type="EMBL" id="CAE6822434.1"/>
    </source>
</evidence>
<reference evidence="1 2" key="1">
    <citation type="submission" date="2021-02" db="EMBL/GenBank/DDBJ databases">
        <authorList>
            <person name="Vanwijnsberghe S."/>
        </authorList>
    </citation>
    <scope>NUCLEOTIDE SEQUENCE [LARGE SCALE GENOMIC DNA]</scope>
    <source>
        <strain evidence="1 2">R-69776</strain>
    </source>
</reference>
<sequence>MNAVAEVTDRSVVDPVSRWYAGATVRNAPRIYVPQNIAEENIFPPSRQLLATHPLVKKLGQEAISYVLAQSTYKYMYEIGLLETRFVIDCSLKIINGEIGTDIPEEDKREAITIVIDEGYHAYVALDFIIQLKANTGIEPLSVPQTNGNLDAVHRGYETLPRSLHGTFQLLATCLAEHTLTKDLLSIGKEREATVTFTKVMTDHVSDEGRHANYFARVLKDYWKTVGTDDQKLIGRFLPNYLRDYLAADFERAFDRDVLSQLDLTVDEIDTVLQDTDERYSAGAKSYIDVTIANLVKLLDRNGILAHPETRAAFVQEGLLAA</sequence>
<dbReference type="EMBL" id="CAJNBH010000023">
    <property type="protein sequence ID" value="CAE6822434.1"/>
    <property type="molecule type" value="Genomic_DNA"/>
</dbReference>
<dbReference type="RefSeq" id="WP_200660402.1">
    <property type="nucleotide sequence ID" value="NZ_CAJNBH010000023.1"/>
</dbReference>
<evidence type="ECO:0008006" key="3">
    <source>
        <dbReference type="Google" id="ProtNLM"/>
    </source>
</evidence>
<name>A0ABM8SNJ3_9BURK</name>
<protein>
    <recommendedName>
        <fullName evidence="3">p-aminobenzoate N-oxygenase AurF</fullName>
    </recommendedName>
</protein>
<organism evidence="1 2">
    <name type="scientific">Paraburkholderia nemoris</name>
    <dbReference type="NCBI Taxonomy" id="2793076"/>
    <lineage>
        <taxon>Bacteria</taxon>
        <taxon>Pseudomonadati</taxon>
        <taxon>Pseudomonadota</taxon>
        <taxon>Betaproteobacteria</taxon>
        <taxon>Burkholderiales</taxon>
        <taxon>Burkholderiaceae</taxon>
        <taxon>Paraburkholderia</taxon>
    </lineage>
</organism>
<dbReference type="Pfam" id="PF11583">
    <property type="entry name" value="AurF"/>
    <property type="match status" value="1"/>
</dbReference>
<accession>A0ABM8SNJ3</accession>
<proteinExistence type="predicted"/>
<evidence type="ECO:0000313" key="2">
    <source>
        <dbReference type="Proteomes" id="UP000673821"/>
    </source>
</evidence>
<keyword evidence="2" id="KW-1185">Reference proteome</keyword>
<dbReference type="InterPro" id="IPR025859">
    <property type="entry name" value="AurF/CmlI"/>
</dbReference>
<gene>
    <name evidence="1" type="ORF">R69776_06209</name>
</gene>